<evidence type="ECO:0000313" key="2">
    <source>
        <dbReference type="Proteomes" id="UP000828048"/>
    </source>
</evidence>
<name>A0ACB7XSR8_9ERIC</name>
<dbReference type="EMBL" id="CM037151">
    <property type="protein sequence ID" value="KAH7843802.1"/>
    <property type="molecule type" value="Genomic_DNA"/>
</dbReference>
<organism evidence="1 2">
    <name type="scientific">Vaccinium darrowii</name>
    <dbReference type="NCBI Taxonomy" id="229202"/>
    <lineage>
        <taxon>Eukaryota</taxon>
        <taxon>Viridiplantae</taxon>
        <taxon>Streptophyta</taxon>
        <taxon>Embryophyta</taxon>
        <taxon>Tracheophyta</taxon>
        <taxon>Spermatophyta</taxon>
        <taxon>Magnoliopsida</taxon>
        <taxon>eudicotyledons</taxon>
        <taxon>Gunneridae</taxon>
        <taxon>Pentapetalae</taxon>
        <taxon>asterids</taxon>
        <taxon>Ericales</taxon>
        <taxon>Ericaceae</taxon>
        <taxon>Vaccinioideae</taxon>
        <taxon>Vaccinieae</taxon>
        <taxon>Vaccinium</taxon>
    </lineage>
</organism>
<dbReference type="Proteomes" id="UP000828048">
    <property type="component" value="Chromosome 1"/>
</dbReference>
<comment type="caution">
    <text evidence="1">The sequence shown here is derived from an EMBL/GenBank/DDBJ whole genome shotgun (WGS) entry which is preliminary data.</text>
</comment>
<keyword evidence="2" id="KW-1185">Reference proteome</keyword>
<reference evidence="1 2" key="1">
    <citation type="journal article" date="2021" name="Hortic Res">
        <title>High-quality reference genome and annotation aids understanding of berry development for evergreen blueberry (Vaccinium darrowii).</title>
        <authorList>
            <person name="Yu J."/>
            <person name="Hulse-Kemp A.M."/>
            <person name="Babiker E."/>
            <person name="Staton M."/>
        </authorList>
    </citation>
    <scope>NUCLEOTIDE SEQUENCE [LARGE SCALE GENOMIC DNA]</scope>
    <source>
        <strain evidence="2">cv. NJ 8807/NJ 8810</strain>
        <tissue evidence="1">Young leaf</tissue>
    </source>
</reference>
<sequence length="350" mass="39210">MEAKTFPMNGGDGAYSYTKNSQYQRASLNAAKDMIKKAIVENFDVTFLNSNIIRMADLGCSVGPNTFVAMQNVLEAIVDSNPASKIIEFQVFFSDHISNDFNTLFTTLPPDRQYFVAGVPGSFHSRLFPKSSLHFVHSSYALQWLSEVPEELLDKRSVAWNKGKIHYTSASEPVANAYATQFAKDMDIFFSSRADEIASGGMMILIMPALPDEVHYSKLPAGVLFHFLEQSLADMVKAGSISKADVDSFNLPVYSATPKEMIRLIERNGCFKIERIELNDPRAKFDGPLDITSLIMHLRASFEGILTKHFGREIIDELFKRTIDKSAEISIQLEASYSKGTQLFLVLKRK</sequence>
<accession>A0ACB7XSR8</accession>
<proteinExistence type="predicted"/>
<evidence type="ECO:0000313" key="1">
    <source>
        <dbReference type="EMBL" id="KAH7843802.1"/>
    </source>
</evidence>
<gene>
    <name evidence="1" type="ORF">Vadar_020883</name>
</gene>
<protein>
    <submittedName>
        <fullName evidence="1">Uncharacterized protein</fullName>
    </submittedName>
</protein>